<dbReference type="OrthoDB" id="308464at2759"/>
<dbReference type="FunFam" id="2.60.120.1040:FF:000002">
    <property type="entry name" value="zinc finger protein ZPR1"/>
    <property type="match status" value="1"/>
</dbReference>
<dbReference type="NCBIfam" id="TIGR00310">
    <property type="entry name" value="ZPR1_znf"/>
    <property type="match status" value="2"/>
</dbReference>
<dbReference type="Proteomes" id="UP000555275">
    <property type="component" value="Unassembled WGS sequence"/>
</dbReference>
<accession>A0A7L0T1T5</accession>
<evidence type="ECO:0000256" key="3">
    <source>
        <dbReference type="ARBA" id="ARBA00022723"/>
    </source>
</evidence>
<comment type="subcellular location">
    <subcellularLocation>
        <location evidence="1">Nucleus</location>
    </subcellularLocation>
</comment>
<evidence type="ECO:0000313" key="9">
    <source>
        <dbReference type="EMBL" id="NXL48290.1"/>
    </source>
</evidence>
<dbReference type="InterPro" id="IPR042452">
    <property type="entry name" value="ZPR1_Znf1/2"/>
</dbReference>
<feature type="non-terminal residue" evidence="9">
    <location>
        <position position="1"/>
    </location>
</feature>
<sequence length="399" mass="44332">GVTRLLLTRIPFFKEIIVSSFTCDSCSWSNTEIQSAGRIQEQGVRYTLAVTSRQDMNREVVKTDCATARIPELDFEIPAFTQRGVLTTIEGIIDRAVAGLEQDQPARRATDEEVASKIDEFIGKLKQLKEVRSSFTFVVDDPSGNSFVENPHAPRRDDALTVTRYRRTAQQAAMLGLQADERPAASAEDLRNEVLQFNTNCPECNAPASTNMKLVQIPHFKEVIIMATNCEACGHRTNEVKSGGAIEPQGTRITLRLTDPSDLTRDILKSETCSVEIPELEFELGMGALGGKFTTLEGLLKDIAELVERNPFGLGDSCAPGRAQKLREFVGKLQEIMEGKATAHFIMDDPAGNSYLQNVYAPEEDPELRVERYERTFEQNEALGLNDMKTEGYEEGDGR</sequence>
<evidence type="ECO:0000256" key="6">
    <source>
        <dbReference type="ARBA" id="ARBA00023242"/>
    </source>
</evidence>
<reference evidence="9 10" key="1">
    <citation type="submission" date="2019-09" db="EMBL/GenBank/DDBJ databases">
        <title>Bird 10,000 Genomes (B10K) Project - Family phase.</title>
        <authorList>
            <person name="Zhang G."/>
        </authorList>
    </citation>
    <scope>NUCLEOTIDE SEQUENCE [LARGE SCALE GENOMIC DNA]</scope>
    <source>
        <strain evidence="9">B10K-DU-009-04</strain>
        <tissue evidence="9">Mixed tissue sample</tissue>
    </source>
</reference>
<evidence type="ECO:0000256" key="5">
    <source>
        <dbReference type="ARBA" id="ARBA00022833"/>
    </source>
</evidence>
<dbReference type="GO" id="GO:0008270">
    <property type="term" value="F:zinc ion binding"/>
    <property type="evidence" value="ECO:0007669"/>
    <property type="project" value="UniProtKB-KW"/>
</dbReference>
<feature type="domain" description="Zinc finger ZPR1-type" evidence="8">
    <location>
        <begin position="199"/>
        <end position="358"/>
    </location>
</feature>
<organism evidence="9 10">
    <name type="scientific">Podilymbus podiceps</name>
    <name type="common">Pied-billed grebe</name>
    <dbReference type="NCBI Taxonomy" id="9252"/>
    <lineage>
        <taxon>Eukaryota</taxon>
        <taxon>Metazoa</taxon>
        <taxon>Chordata</taxon>
        <taxon>Craniata</taxon>
        <taxon>Vertebrata</taxon>
        <taxon>Euteleostomi</taxon>
        <taxon>Archelosauria</taxon>
        <taxon>Archosauria</taxon>
        <taxon>Dinosauria</taxon>
        <taxon>Saurischia</taxon>
        <taxon>Theropoda</taxon>
        <taxon>Coelurosauria</taxon>
        <taxon>Aves</taxon>
        <taxon>Neognathae</taxon>
        <taxon>Neoaves</taxon>
        <taxon>Mirandornithes</taxon>
        <taxon>Podicipediformes</taxon>
        <taxon>Podicipedidae</taxon>
        <taxon>Podilymbus</taxon>
    </lineage>
</organism>
<dbReference type="GO" id="GO:0005634">
    <property type="term" value="C:nucleus"/>
    <property type="evidence" value="ECO:0007669"/>
    <property type="project" value="UniProtKB-SubCell"/>
</dbReference>
<dbReference type="InterPro" id="IPR056180">
    <property type="entry name" value="ZPR1_jr_dom"/>
</dbReference>
<evidence type="ECO:0000256" key="2">
    <source>
        <dbReference type="ARBA" id="ARBA00008354"/>
    </source>
</evidence>
<protein>
    <submittedName>
        <fullName evidence="9">ZPR1 protein</fullName>
    </submittedName>
</protein>
<dbReference type="SMART" id="SM00709">
    <property type="entry name" value="Zpr1"/>
    <property type="match status" value="2"/>
</dbReference>
<dbReference type="Gene3D" id="2.60.120.1040">
    <property type="entry name" value="ZPR1, A/B domain"/>
    <property type="match status" value="2"/>
</dbReference>
<feature type="non-terminal residue" evidence="9">
    <location>
        <position position="399"/>
    </location>
</feature>
<dbReference type="EMBL" id="VXAO01000580">
    <property type="protein sequence ID" value="NXL48290.1"/>
    <property type="molecule type" value="Genomic_DNA"/>
</dbReference>
<evidence type="ECO:0000313" key="10">
    <source>
        <dbReference type="Proteomes" id="UP000555275"/>
    </source>
</evidence>
<keyword evidence="3" id="KW-0479">Metal-binding</keyword>
<comment type="caution">
    <text evidence="9">The sequence shown here is derived from an EMBL/GenBank/DDBJ whole genome shotgun (WGS) entry which is preliminary data.</text>
</comment>
<evidence type="ECO:0000256" key="4">
    <source>
        <dbReference type="ARBA" id="ARBA00022771"/>
    </source>
</evidence>
<dbReference type="FunFam" id="2.60.120.1040:FF:000001">
    <property type="entry name" value="Zinc finger protein ZPR1"/>
    <property type="match status" value="1"/>
</dbReference>
<dbReference type="InterPro" id="IPR040141">
    <property type="entry name" value="ZPR1"/>
</dbReference>
<proteinExistence type="inferred from homology"/>
<dbReference type="Gene3D" id="2.20.25.420">
    <property type="entry name" value="ZPR1, zinc finger domain"/>
    <property type="match status" value="2"/>
</dbReference>
<dbReference type="FunFam" id="2.20.25.420:FF:000003">
    <property type="entry name" value="zinc finger protein ZPR1"/>
    <property type="match status" value="1"/>
</dbReference>
<keyword evidence="10" id="KW-1185">Reference proteome</keyword>
<dbReference type="AlphaFoldDB" id="A0A7L0T1T5"/>
<keyword evidence="4" id="KW-0863">Zinc-finger</keyword>
<comment type="similarity">
    <text evidence="2">Belongs to the ZPR1 family.</text>
</comment>
<dbReference type="Pfam" id="PF03367">
    <property type="entry name" value="Zn_ribbon_ZPR1"/>
    <property type="match status" value="2"/>
</dbReference>
<evidence type="ECO:0000256" key="1">
    <source>
        <dbReference type="ARBA" id="ARBA00004123"/>
    </source>
</evidence>
<feature type="compositionally biased region" description="Basic and acidic residues" evidence="7">
    <location>
        <begin position="388"/>
        <end position="399"/>
    </location>
</feature>
<feature type="region of interest" description="Disordered" evidence="7">
    <location>
        <begin position="379"/>
        <end position="399"/>
    </location>
</feature>
<dbReference type="PANTHER" id="PTHR10876">
    <property type="entry name" value="ZINC FINGER PROTEIN ZPR1"/>
    <property type="match status" value="1"/>
</dbReference>
<keyword evidence="6" id="KW-0539">Nucleus</keyword>
<keyword evidence="5" id="KW-0862">Zinc</keyword>
<gene>
    <name evidence="9" type="primary">Zpr1</name>
    <name evidence="9" type="ORF">PODPOD_R01781</name>
</gene>
<dbReference type="InterPro" id="IPR042451">
    <property type="entry name" value="ZPR1_A/B_dom"/>
</dbReference>
<feature type="domain" description="Zinc finger ZPR1-type" evidence="8">
    <location>
        <begin position="1"/>
        <end position="150"/>
    </location>
</feature>
<dbReference type="PANTHER" id="PTHR10876:SF0">
    <property type="entry name" value="ZINC FINGER PROTEIN ZPR1"/>
    <property type="match status" value="1"/>
</dbReference>
<evidence type="ECO:0000259" key="8">
    <source>
        <dbReference type="SMART" id="SM00709"/>
    </source>
</evidence>
<dbReference type="InterPro" id="IPR004457">
    <property type="entry name" value="Znf_ZPR1"/>
</dbReference>
<name>A0A7L0T1T5_PODPO</name>
<dbReference type="Pfam" id="PF22794">
    <property type="entry name" value="jr-ZPR1"/>
    <property type="match status" value="2"/>
</dbReference>
<evidence type="ECO:0000256" key="7">
    <source>
        <dbReference type="SAM" id="MobiDB-lite"/>
    </source>
</evidence>